<proteinExistence type="inferred from homology"/>
<comment type="caution">
    <text evidence="6">The sequence shown here is derived from an EMBL/GenBank/DDBJ whole genome shotgun (WGS) entry which is preliminary data.</text>
</comment>
<keyword evidence="3" id="KW-0238">DNA-binding</keyword>
<dbReference type="InterPro" id="IPR036388">
    <property type="entry name" value="WH-like_DNA-bd_sf"/>
</dbReference>
<evidence type="ECO:0000256" key="1">
    <source>
        <dbReference type="ARBA" id="ARBA00009437"/>
    </source>
</evidence>
<dbReference type="InterPro" id="IPR000847">
    <property type="entry name" value="LysR_HTH_N"/>
</dbReference>
<dbReference type="SUPFAM" id="SSF53850">
    <property type="entry name" value="Periplasmic binding protein-like II"/>
    <property type="match status" value="1"/>
</dbReference>
<gene>
    <name evidence="6" type="ORF">LPT13_09880</name>
</gene>
<evidence type="ECO:0000313" key="6">
    <source>
        <dbReference type="EMBL" id="MCI2242658.1"/>
    </source>
</evidence>
<keyword evidence="4" id="KW-0804">Transcription</keyword>
<dbReference type="Proteomes" id="UP001430755">
    <property type="component" value="Unassembled WGS sequence"/>
</dbReference>
<protein>
    <submittedName>
        <fullName evidence="6">LysR family transcriptional regulator</fullName>
    </submittedName>
</protein>
<dbReference type="PANTHER" id="PTHR30346:SF29">
    <property type="entry name" value="LYSR SUBSTRATE-BINDING"/>
    <property type="match status" value="1"/>
</dbReference>
<name>A0ABS9WIF4_9ACTN</name>
<keyword evidence="2" id="KW-0805">Transcription regulation</keyword>
<dbReference type="InterPro" id="IPR036390">
    <property type="entry name" value="WH_DNA-bd_sf"/>
</dbReference>
<evidence type="ECO:0000256" key="3">
    <source>
        <dbReference type="ARBA" id="ARBA00023125"/>
    </source>
</evidence>
<reference evidence="6" key="1">
    <citation type="submission" date="2021-11" db="EMBL/GenBank/DDBJ databases">
        <title>A Novel Adlercreutzia Species, isolated from a Allomyrina dichotoma larva feces.</title>
        <authorList>
            <person name="Suh M.K."/>
        </authorList>
    </citation>
    <scope>NUCLEOTIDE SEQUENCE</scope>
    <source>
        <strain evidence="6">JBNU-10</strain>
    </source>
</reference>
<dbReference type="RefSeq" id="WP_242166126.1">
    <property type="nucleotide sequence ID" value="NZ_JAJMLW010000003.1"/>
</dbReference>
<sequence length="314" mass="34939">MNVKTLHYLIELERTGSLYAAARQARISQQGMSKAIASLEAELGCPLVTRSLRGTSLTDAGRIVLESARGIVAEHQRMTERLLELESIDDLSRYRINVFVSHYAAQIASIDPEYVRLLSTNTFYVEEPFAKLLMRARSSDGTDLAFTDLFGPSVGQVADSPDVSFEPIIQTRYGFIGKEGAHLRGKAALHRGEVCDLPVAIDTNPEAGRLIDLLFAEHPLRNVRMGTSSQRMLVEYVQMADSDVLAFSDSFSYYIMRKNGLPEVQGLHFTPLATLKSVAQVGFLLPARTTLSPQARHTIRVLRRYIAEKCPDYS</sequence>
<keyword evidence="7" id="KW-1185">Reference proteome</keyword>
<evidence type="ECO:0000259" key="5">
    <source>
        <dbReference type="PROSITE" id="PS50931"/>
    </source>
</evidence>
<feature type="domain" description="HTH lysR-type" evidence="5">
    <location>
        <begin position="1"/>
        <end position="58"/>
    </location>
</feature>
<dbReference type="PANTHER" id="PTHR30346">
    <property type="entry name" value="TRANSCRIPTIONAL DUAL REGULATOR HCAR-RELATED"/>
    <property type="match status" value="1"/>
</dbReference>
<dbReference type="SUPFAM" id="SSF46785">
    <property type="entry name" value="Winged helix' DNA-binding domain"/>
    <property type="match status" value="1"/>
</dbReference>
<organism evidence="6 7">
    <name type="scientific">Adlercreutzia faecimuris</name>
    <dbReference type="NCBI Taxonomy" id="2897341"/>
    <lineage>
        <taxon>Bacteria</taxon>
        <taxon>Bacillati</taxon>
        <taxon>Actinomycetota</taxon>
        <taxon>Coriobacteriia</taxon>
        <taxon>Eggerthellales</taxon>
        <taxon>Eggerthellaceae</taxon>
        <taxon>Adlercreutzia</taxon>
    </lineage>
</organism>
<comment type="similarity">
    <text evidence="1">Belongs to the LysR transcriptional regulatory family.</text>
</comment>
<dbReference type="PROSITE" id="PS50931">
    <property type="entry name" value="HTH_LYSR"/>
    <property type="match status" value="1"/>
</dbReference>
<evidence type="ECO:0000256" key="4">
    <source>
        <dbReference type="ARBA" id="ARBA00023163"/>
    </source>
</evidence>
<evidence type="ECO:0000256" key="2">
    <source>
        <dbReference type="ARBA" id="ARBA00023015"/>
    </source>
</evidence>
<dbReference type="Pfam" id="PF00126">
    <property type="entry name" value="HTH_1"/>
    <property type="match status" value="1"/>
</dbReference>
<dbReference type="EMBL" id="JAJMLW010000003">
    <property type="protein sequence ID" value="MCI2242658.1"/>
    <property type="molecule type" value="Genomic_DNA"/>
</dbReference>
<evidence type="ECO:0000313" key="7">
    <source>
        <dbReference type="Proteomes" id="UP001430755"/>
    </source>
</evidence>
<accession>A0ABS9WIF4</accession>
<dbReference type="Gene3D" id="1.10.10.10">
    <property type="entry name" value="Winged helix-like DNA-binding domain superfamily/Winged helix DNA-binding domain"/>
    <property type="match status" value="1"/>
</dbReference>